<comment type="function">
    <text evidence="7">Catalyzes the hydrolysis of inorganic pyrophosphate (PPi) forming two phosphate ions.</text>
</comment>
<feature type="binding site" evidence="7">
    <location>
        <position position="111"/>
    </location>
    <ligand>
        <name>Mg(2+)</name>
        <dbReference type="ChEBI" id="CHEBI:18420"/>
        <label>1</label>
    </ligand>
</feature>
<feature type="binding site" evidence="7">
    <location>
        <position position="64"/>
    </location>
    <ligand>
        <name>substrate</name>
    </ligand>
</feature>
<keyword evidence="2 7" id="KW-0963">Cytoplasm</keyword>
<dbReference type="Pfam" id="PF00719">
    <property type="entry name" value="Pyrophosphatase"/>
    <property type="match status" value="1"/>
</dbReference>
<feature type="binding site" evidence="7">
    <location>
        <position position="79"/>
    </location>
    <ligand>
        <name>Mg(2+)</name>
        <dbReference type="ChEBI" id="CHEBI:18420"/>
        <label>1</label>
    </ligand>
</feature>
<keyword evidence="5 7" id="KW-0460">Magnesium</keyword>
<evidence type="ECO:0000256" key="3">
    <source>
        <dbReference type="ARBA" id="ARBA00022723"/>
    </source>
</evidence>
<dbReference type="GO" id="GO:0000287">
    <property type="term" value="F:magnesium ion binding"/>
    <property type="evidence" value="ECO:0007669"/>
    <property type="project" value="UniProtKB-UniRule"/>
</dbReference>
<dbReference type="EC" id="3.6.1.1" evidence="7"/>
<dbReference type="KEGG" id="tsi:TSIB_0025"/>
<evidence type="ECO:0000256" key="1">
    <source>
        <dbReference type="ARBA" id="ARBA00001946"/>
    </source>
</evidence>
<feature type="binding site" evidence="7">
    <location>
        <position position="79"/>
    </location>
    <ligand>
        <name>Mg(2+)</name>
        <dbReference type="ChEBI" id="CHEBI:18420"/>
        <label>2</label>
    </ligand>
</feature>
<dbReference type="CDD" id="cd00412">
    <property type="entry name" value="pyrophosphatase"/>
    <property type="match status" value="1"/>
</dbReference>
<evidence type="ECO:0000256" key="2">
    <source>
        <dbReference type="ARBA" id="ARBA00022490"/>
    </source>
</evidence>
<dbReference type="STRING" id="604354.TSIB_0025"/>
<dbReference type="InterPro" id="IPR036649">
    <property type="entry name" value="Pyrophosphatase_sf"/>
</dbReference>
<dbReference type="eggNOG" id="arCOG01711">
    <property type="taxonomic scope" value="Archaea"/>
</dbReference>
<evidence type="ECO:0000256" key="4">
    <source>
        <dbReference type="ARBA" id="ARBA00022801"/>
    </source>
</evidence>
<dbReference type="HAMAP" id="MF_00209">
    <property type="entry name" value="Inorganic_PPase"/>
    <property type="match status" value="1"/>
</dbReference>
<dbReference type="PROSITE" id="PS00387">
    <property type="entry name" value="PPASE"/>
    <property type="match status" value="1"/>
</dbReference>
<keyword evidence="3 7" id="KW-0479">Metal-binding</keyword>
<evidence type="ECO:0000256" key="6">
    <source>
        <dbReference type="ARBA" id="ARBA00047820"/>
    </source>
</evidence>
<evidence type="ECO:0000313" key="8">
    <source>
        <dbReference type="EMBL" id="ACS89096.1"/>
    </source>
</evidence>
<dbReference type="HOGENOM" id="CLU_073198_1_2_2"/>
<dbReference type="EMBL" id="CP001463">
    <property type="protein sequence ID" value="ACS89096.1"/>
    <property type="molecule type" value="Genomic_DNA"/>
</dbReference>
<protein>
    <recommendedName>
        <fullName evidence="7">Inorganic pyrophosphatase</fullName>
        <ecNumber evidence="7">3.6.1.1</ecNumber>
    </recommendedName>
    <alternativeName>
        <fullName evidence="7">Pyrophosphate phospho-hydrolase</fullName>
        <shortName evidence="7">PPase</shortName>
    </alternativeName>
</protein>
<evidence type="ECO:0000256" key="7">
    <source>
        <dbReference type="HAMAP-Rule" id="MF_00209"/>
    </source>
</evidence>
<sequence>MKIKEVIEMNPFHDLEPGPEVPEVVYALIEIPKGSRNKYELDKKTGLIKLDRVLYSPFYYPVDYGVIPQTWYDDDDPFDIMVIMREPTYPLTIIEARPIGLFKMIDSGDRDYKVLAVPVEDPYFKDWKDLDDVPKAFLDEIAHFFRRYKELQGKEIIVEGWENADKAKQEILRAIELYKEKFKK</sequence>
<dbReference type="PANTHER" id="PTHR10286">
    <property type="entry name" value="INORGANIC PYROPHOSPHATASE"/>
    <property type="match status" value="1"/>
</dbReference>
<gene>
    <name evidence="7" type="primary">ppa</name>
    <name evidence="8" type="ordered locus">TSIB_0025</name>
</gene>
<comment type="cofactor">
    <cofactor evidence="1 7">
        <name>Mg(2+)</name>
        <dbReference type="ChEBI" id="CHEBI:18420"/>
    </cofactor>
</comment>
<comment type="subunit">
    <text evidence="7">Homohexamer.</text>
</comment>
<dbReference type="GO" id="GO:0006796">
    <property type="term" value="P:phosphate-containing compound metabolic process"/>
    <property type="evidence" value="ECO:0007669"/>
    <property type="project" value="InterPro"/>
</dbReference>
<comment type="subcellular location">
    <subcellularLocation>
        <location evidence="7">Cytoplasm</location>
    </subcellularLocation>
</comment>
<feature type="binding site" evidence="7">
    <location>
        <position position="38"/>
    </location>
    <ligand>
        <name>substrate</name>
    </ligand>
</feature>
<name>C6A0F1_THESM</name>
<dbReference type="FunFam" id="3.90.80.10:FF:000003">
    <property type="entry name" value="Inorganic pyrophosphatase"/>
    <property type="match status" value="1"/>
</dbReference>
<organism evidence="8 9">
    <name type="scientific">Thermococcus sibiricus (strain DSM 12597 / MM 739)</name>
    <dbReference type="NCBI Taxonomy" id="604354"/>
    <lineage>
        <taxon>Archaea</taxon>
        <taxon>Methanobacteriati</taxon>
        <taxon>Methanobacteriota</taxon>
        <taxon>Thermococci</taxon>
        <taxon>Thermococcales</taxon>
        <taxon>Thermococcaceae</taxon>
        <taxon>Thermococcus</taxon>
    </lineage>
</organism>
<dbReference type="InterPro" id="IPR008162">
    <property type="entry name" value="Pyrophosphatase"/>
</dbReference>
<dbReference type="GO" id="GO:0004427">
    <property type="term" value="F:inorganic diphosphate phosphatase activity"/>
    <property type="evidence" value="ECO:0007669"/>
    <property type="project" value="UniProtKB-UniRule"/>
</dbReference>
<keyword evidence="9" id="KW-1185">Reference proteome</keyword>
<dbReference type="AlphaFoldDB" id="C6A0F1"/>
<evidence type="ECO:0000256" key="5">
    <source>
        <dbReference type="ARBA" id="ARBA00022842"/>
    </source>
</evidence>
<dbReference type="GO" id="GO:0005737">
    <property type="term" value="C:cytoplasm"/>
    <property type="evidence" value="ECO:0007669"/>
    <property type="project" value="UniProtKB-SubCell"/>
</dbReference>
<keyword evidence="4 7" id="KW-0378">Hydrolase</keyword>
<feature type="binding site" evidence="7">
    <location>
        <position position="148"/>
    </location>
    <ligand>
        <name>substrate</name>
    </ligand>
</feature>
<comment type="similarity">
    <text evidence="7">Belongs to the PPase family.</text>
</comment>
<feature type="binding site" evidence="7">
    <location>
        <position position="52"/>
    </location>
    <ligand>
        <name>substrate</name>
    </ligand>
</feature>
<comment type="catalytic activity">
    <reaction evidence="6 7">
        <text>diphosphate + H2O = 2 phosphate + H(+)</text>
        <dbReference type="Rhea" id="RHEA:24576"/>
        <dbReference type="ChEBI" id="CHEBI:15377"/>
        <dbReference type="ChEBI" id="CHEBI:15378"/>
        <dbReference type="ChEBI" id="CHEBI:33019"/>
        <dbReference type="ChEBI" id="CHEBI:43474"/>
        <dbReference type="EC" id="3.6.1.1"/>
    </reaction>
</comment>
<dbReference type="Gene3D" id="3.90.80.10">
    <property type="entry name" value="Inorganic pyrophosphatase"/>
    <property type="match status" value="1"/>
</dbReference>
<reference evidence="8 9" key="1">
    <citation type="journal article" date="2009" name="Appl. Environ. Microbiol.">
        <title>Metabolic versatility and indigenous origin of the archaeon Thermococcus sibiricus, isolated from a siberian oil reservoir, as revealed by genome analysis.</title>
        <authorList>
            <person name="Mardanov A.V."/>
            <person name="Ravin N.V."/>
            <person name="Svetlitchnyi V.A."/>
            <person name="Beletsky A.V."/>
            <person name="Miroshnichenko M.L."/>
            <person name="Bonch-Osmolovskaya E.A."/>
            <person name="Skryabin K.G."/>
        </authorList>
    </citation>
    <scope>NUCLEOTIDE SEQUENCE [LARGE SCALE GENOMIC DNA]</scope>
    <source>
        <strain evidence="9">DSM 12597 / MM 739</strain>
    </source>
</reference>
<accession>C6A0F1</accession>
<dbReference type="SUPFAM" id="SSF50324">
    <property type="entry name" value="Inorganic pyrophosphatase"/>
    <property type="match status" value="1"/>
</dbReference>
<dbReference type="Proteomes" id="UP000009079">
    <property type="component" value="Chromosome"/>
</dbReference>
<proteinExistence type="inferred from homology"/>
<feature type="binding site" evidence="7">
    <location>
        <position position="74"/>
    </location>
    <ligand>
        <name>Mg(2+)</name>
        <dbReference type="ChEBI" id="CHEBI:18420"/>
        <label>1</label>
    </ligand>
</feature>
<evidence type="ECO:0000313" key="9">
    <source>
        <dbReference type="Proteomes" id="UP000009079"/>
    </source>
</evidence>